<accession>A0ABP5TGI2</accession>
<dbReference type="SUPFAM" id="SSF159501">
    <property type="entry name" value="EreA/ChaN-like"/>
    <property type="match status" value="1"/>
</dbReference>
<protein>
    <recommendedName>
        <fullName evidence="3">Erythromycin esterase</fullName>
    </recommendedName>
</protein>
<evidence type="ECO:0008006" key="3">
    <source>
        <dbReference type="Google" id="ProtNLM"/>
    </source>
</evidence>
<name>A0ABP5TGI2_9PSEU</name>
<dbReference type="Gene3D" id="3.30.1870.10">
    <property type="entry name" value="EreA-like, domain 2"/>
    <property type="match status" value="1"/>
</dbReference>
<dbReference type="PANTHER" id="PTHR31299:SF0">
    <property type="entry name" value="ESTERASE, PUTATIVE (AFU_ORTHOLOGUE AFUA_1G05850)-RELATED"/>
    <property type="match status" value="1"/>
</dbReference>
<reference evidence="2" key="1">
    <citation type="journal article" date="2019" name="Int. J. Syst. Evol. Microbiol.">
        <title>The Global Catalogue of Microorganisms (GCM) 10K type strain sequencing project: providing services to taxonomists for standard genome sequencing and annotation.</title>
        <authorList>
            <consortium name="The Broad Institute Genomics Platform"/>
            <consortium name="The Broad Institute Genome Sequencing Center for Infectious Disease"/>
            <person name="Wu L."/>
            <person name="Ma J."/>
        </authorList>
    </citation>
    <scope>NUCLEOTIDE SEQUENCE [LARGE SCALE GENOMIC DNA]</scope>
    <source>
        <strain evidence="2">JCM 16221</strain>
    </source>
</reference>
<dbReference type="Gene3D" id="3.40.1660.10">
    <property type="entry name" value="EreA-like (biosynthetic domain)"/>
    <property type="match status" value="1"/>
</dbReference>
<dbReference type="Pfam" id="PF05139">
    <property type="entry name" value="Erythro_esteras"/>
    <property type="match status" value="2"/>
</dbReference>
<evidence type="ECO:0000313" key="2">
    <source>
        <dbReference type="Proteomes" id="UP001501218"/>
    </source>
</evidence>
<dbReference type="InterPro" id="IPR052036">
    <property type="entry name" value="Hydrolase/PRTase-associated"/>
</dbReference>
<proteinExistence type="predicted"/>
<keyword evidence="2" id="KW-1185">Reference proteome</keyword>
<gene>
    <name evidence="1" type="ORF">GCM10009854_32580</name>
</gene>
<dbReference type="EMBL" id="BAAARA010000010">
    <property type="protein sequence ID" value="GAA2352136.1"/>
    <property type="molecule type" value="Genomic_DNA"/>
</dbReference>
<sequence>MIPSAELRNWVAARARPLRLDPAGPPMRLPESLSQAKIVGLASSIRSAREQVVATHVLLRALVEQAGFRAVAIEGTTETATALDRFVRTGDGDPAALLAASQSFLRTHEALDVIRWLRAWAEAHPNDPVSILHDRVRSAPPGDLAEIEAYLAASDLAWHTDTGQRVVHWGGTAHVIAGDPRTVPPDETHRNAGGILRAELGDGYAVAAFTAGPGVAPFAVPAPPNDFTESAFADAPHEIALLELACSTGVPRPVADWLHHPLRTRMIGPHYDPTRDRDSRVDAGPLHECADVLIHLSRITATSPLALS</sequence>
<comment type="caution">
    <text evidence="1">The sequence shown here is derived from an EMBL/GenBank/DDBJ whole genome shotgun (WGS) entry which is preliminary data.</text>
</comment>
<dbReference type="Proteomes" id="UP001501218">
    <property type="component" value="Unassembled WGS sequence"/>
</dbReference>
<organism evidence="1 2">
    <name type="scientific">Saccharopolyspora halophila</name>
    <dbReference type="NCBI Taxonomy" id="405551"/>
    <lineage>
        <taxon>Bacteria</taxon>
        <taxon>Bacillati</taxon>
        <taxon>Actinomycetota</taxon>
        <taxon>Actinomycetes</taxon>
        <taxon>Pseudonocardiales</taxon>
        <taxon>Pseudonocardiaceae</taxon>
        <taxon>Saccharopolyspora</taxon>
    </lineage>
</organism>
<dbReference type="InterPro" id="IPR007815">
    <property type="entry name" value="Emycin_Estase"/>
</dbReference>
<evidence type="ECO:0000313" key="1">
    <source>
        <dbReference type="EMBL" id="GAA2352136.1"/>
    </source>
</evidence>
<dbReference type="PANTHER" id="PTHR31299">
    <property type="entry name" value="ESTERASE, PUTATIVE (AFU_ORTHOLOGUE AFUA_1G05850)-RELATED"/>
    <property type="match status" value="1"/>
</dbReference>